<dbReference type="PANTHER" id="PTHR43546">
    <property type="entry name" value="UPF0173 METAL-DEPENDENT HYDROLASE MJ1163-RELATED"/>
    <property type="match status" value="1"/>
</dbReference>
<sequence length="337" mass="35456">MSDTGFDRRGFLRAAGAGTAFASLLGSAAAHAATAPAAAAAASPAAAPAAAPGSGRGASAVCEWLGTSGWRVRIGDRLLLVDPYLSRYSTGLFDGRGFDSATRLTVDAAVVDEHTGGAETVLVTHSHWDHFNDVPHIAAATGARVVGTATTNNLALAMDVPQAQLSPVKGGEVLDFGDYTVEVVASLHSRNNNYSMPFPGVRLEPPRKRPRTIADLPEGDTLDFQVTVQGGPSLFFMGASDFVSRNLSGLSPDVAMLAVPATTRTHDYVPRLLEALDHPRTVVPVHWDNFEVPLANPPQQDPTMAVTVAEFADAVRAASPGTEVLVPEYLTPYTFTR</sequence>
<keyword evidence="1" id="KW-0732">Signal</keyword>
<organism evidence="3 4">
    <name type="scientific">Thermobifida alba</name>
    <name type="common">Thermomonospora alba</name>
    <dbReference type="NCBI Taxonomy" id="53522"/>
    <lineage>
        <taxon>Bacteria</taxon>
        <taxon>Bacillati</taxon>
        <taxon>Actinomycetota</taxon>
        <taxon>Actinomycetes</taxon>
        <taxon>Streptosporangiales</taxon>
        <taxon>Nocardiopsidaceae</taxon>
        <taxon>Thermobifida</taxon>
    </lineage>
</organism>
<dbReference type="EMBL" id="CP051627">
    <property type="protein sequence ID" value="UPT19573.1"/>
    <property type="molecule type" value="Genomic_DNA"/>
</dbReference>
<dbReference type="PANTHER" id="PTHR43546:SF3">
    <property type="entry name" value="UPF0173 METAL-DEPENDENT HYDROLASE MJ1163"/>
    <property type="match status" value="1"/>
</dbReference>
<reference evidence="3 4" key="1">
    <citation type="submission" date="2020-04" db="EMBL/GenBank/DDBJ databases">
        <title>Thermobifida alba genome sequencing and assembly.</title>
        <authorList>
            <person name="Luzics S."/>
            <person name="Horvath B."/>
            <person name="Nagy I."/>
            <person name="Toth A."/>
            <person name="Nagy I."/>
            <person name="Kukolya J."/>
        </authorList>
    </citation>
    <scope>NUCLEOTIDE SEQUENCE [LARGE SCALE GENOMIC DNA]</scope>
    <source>
        <strain evidence="3 4">DSM 43795</strain>
    </source>
</reference>
<evidence type="ECO:0000256" key="1">
    <source>
        <dbReference type="SAM" id="SignalP"/>
    </source>
</evidence>
<dbReference type="InterPro" id="IPR001279">
    <property type="entry name" value="Metallo-B-lactamas"/>
</dbReference>
<feature type="domain" description="Metallo-beta-lactamase" evidence="2">
    <location>
        <begin position="66"/>
        <end position="286"/>
    </location>
</feature>
<dbReference type="InterPro" id="IPR006311">
    <property type="entry name" value="TAT_signal"/>
</dbReference>
<dbReference type="RefSeq" id="WP_248591794.1">
    <property type="nucleotide sequence ID" value="NZ_BAABEB010000001.1"/>
</dbReference>
<dbReference type="InterPro" id="IPR050114">
    <property type="entry name" value="UPF0173_UPF0282_UlaG_hydrolase"/>
</dbReference>
<feature type="signal peptide" evidence="1">
    <location>
        <begin position="1"/>
        <end position="32"/>
    </location>
</feature>
<dbReference type="SUPFAM" id="SSF56281">
    <property type="entry name" value="Metallo-hydrolase/oxidoreductase"/>
    <property type="match status" value="1"/>
</dbReference>
<feature type="chain" id="PRO_5046682360" evidence="1">
    <location>
        <begin position="33"/>
        <end position="337"/>
    </location>
</feature>
<dbReference type="Proteomes" id="UP000832041">
    <property type="component" value="Chromosome"/>
</dbReference>
<dbReference type="Pfam" id="PF12706">
    <property type="entry name" value="Lactamase_B_2"/>
    <property type="match status" value="1"/>
</dbReference>
<evidence type="ECO:0000313" key="3">
    <source>
        <dbReference type="EMBL" id="UPT19573.1"/>
    </source>
</evidence>
<accession>A0ABY4KVW4</accession>
<dbReference type="PROSITE" id="PS51318">
    <property type="entry name" value="TAT"/>
    <property type="match status" value="1"/>
</dbReference>
<protein>
    <submittedName>
        <fullName evidence="3">MBL fold metallo-hydrolase</fullName>
    </submittedName>
</protein>
<name>A0ABY4KVW4_THEAE</name>
<proteinExistence type="predicted"/>
<dbReference type="InterPro" id="IPR036866">
    <property type="entry name" value="RibonucZ/Hydroxyglut_hydro"/>
</dbReference>
<evidence type="ECO:0000259" key="2">
    <source>
        <dbReference type="SMART" id="SM00849"/>
    </source>
</evidence>
<dbReference type="Gene3D" id="3.60.15.10">
    <property type="entry name" value="Ribonuclease Z/Hydroxyacylglutathione hydrolase-like"/>
    <property type="match status" value="1"/>
</dbReference>
<evidence type="ECO:0000313" key="4">
    <source>
        <dbReference type="Proteomes" id="UP000832041"/>
    </source>
</evidence>
<gene>
    <name evidence="3" type="ORF">FOF52_00170</name>
</gene>
<dbReference type="SMART" id="SM00849">
    <property type="entry name" value="Lactamase_B"/>
    <property type="match status" value="1"/>
</dbReference>
<keyword evidence="4" id="KW-1185">Reference proteome</keyword>